<evidence type="ECO:0008006" key="3">
    <source>
        <dbReference type="Google" id="ProtNLM"/>
    </source>
</evidence>
<organism evidence="1 2">
    <name type="scientific">Escherichia phage SRT7</name>
    <dbReference type="NCBI Taxonomy" id="2268589"/>
    <lineage>
        <taxon>Viruses</taxon>
        <taxon>Duplodnaviria</taxon>
        <taxon>Heunggongvirae</taxon>
        <taxon>Uroviricota</taxon>
        <taxon>Caudoviricetes</taxon>
        <taxon>Autographivirales</taxon>
        <taxon>Autotranscriptaviridae</taxon>
        <taxon>Studiervirinae</taxon>
        <taxon>Foetvirus</taxon>
        <taxon>Foetvirus P1723</taxon>
        <taxon>Foetvirus SRT7</taxon>
    </lineage>
</organism>
<keyword evidence="2" id="KW-1185">Reference proteome</keyword>
<dbReference type="RefSeq" id="YP_009804612.1">
    <property type="nucleotide sequence ID" value="NC_048002.1"/>
</dbReference>
<dbReference type="EMBL" id="MH370477">
    <property type="protein sequence ID" value="AXC34582.1"/>
    <property type="molecule type" value="Genomic_DNA"/>
</dbReference>
<dbReference type="Proteomes" id="UP000252591">
    <property type="component" value="Segment"/>
</dbReference>
<dbReference type="Pfam" id="PF10911">
    <property type="entry name" value="T7-like_Y65"/>
    <property type="match status" value="1"/>
</dbReference>
<dbReference type="GeneID" id="54995206"/>
<name>A0A2Z5H580_9CAUD</name>
<proteinExistence type="predicted"/>
<reference evidence="1" key="1">
    <citation type="submission" date="2018-05" db="EMBL/GenBank/DDBJ databases">
        <title>Genome sequence of Escherichia coli phage SRT7.</title>
        <authorList>
            <person name="Fan X."/>
            <person name="Zhao K."/>
            <person name="Song S."/>
            <person name="Zhao Z."/>
        </authorList>
    </citation>
    <scope>NUCLEOTIDE SEQUENCE [LARGE SCALE GENOMIC DNA]</scope>
</reference>
<accession>A0A2Z5H580</accession>
<evidence type="ECO:0000313" key="2">
    <source>
        <dbReference type="Proteomes" id="UP000252591"/>
    </source>
</evidence>
<dbReference type="InterPro" id="IPR020121">
    <property type="entry name" value="Phage_T7-like_6.5"/>
</dbReference>
<evidence type="ECO:0000313" key="1">
    <source>
        <dbReference type="EMBL" id="AXC34582.1"/>
    </source>
</evidence>
<protein>
    <recommendedName>
        <fullName evidence="3">Phage protein</fullName>
    </recommendedName>
</protein>
<dbReference type="KEGG" id="vg:54995206"/>
<sequence>MSLKPIQHILENPNDVPDVPRLVKEYLQVVLNYSYLSKSNKLETLRASGFSEAYIAGFIAGCEHGSLVIDMMEIRNNRED</sequence>